<organism evidence="1 2">
    <name type="scientific">Pseudomonas syringae</name>
    <dbReference type="NCBI Taxonomy" id="317"/>
    <lineage>
        <taxon>Bacteria</taxon>
        <taxon>Pseudomonadati</taxon>
        <taxon>Pseudomonadota</taxon>
        <taxon>Gammaproteobacteria</taxon>
        <taxon>Pseudomonadales</taxon>
        <taxon>Pseudomonadaceae</taxon>
        <taxon>Pseudomonas</taxon>
    </lineage>
</organism>
<gene>
    <name evidence="1" type="ORF">IV02_15205</name>
</gene>
<protein>
    <submittedName>
        <fullName evidence="1">Uncharacterized protein</fullName>
    </submittedName>
</protein>
<sequence>MLIPISYTETILMDSVEDMRKETLRAIFSIDKSPGRFSIPRPSKSAKRLWVERELAKVGCKYGD</sequence>
<comment type="caution">
    <text evidence="1">The sequence shown here is derived from an EMBL/GenBank/DDBJ whole genome shotgun (WGS) entry which is preliminary data.</text>
</comment>
<evidence type="ECO:0000313" key="1">
    <source>
        <dbReference type="EMBL" id="KFE50772.1"/>
    </source>
</evidence>
<dbReference type="EMBL" id="JPQT01000108">
    <property type="protein sequence ID" value="KFE50772.1"/>
    <property type="molecule type" value="Genomic_DNA"/>
</dbReference>
<dbReference type="AlphaFoldDB" id="A0A085V5Q9"/>
<reference evidence="1 2" key="1">
    <citation type="submission" date="2014-07" db="EMBL/GenBank/DDBJ databases">
        <title>Draft Genome Sequences of Environmental Pseudomonas syringae strains.</title>
        <authorList>
            <person name="Baltrus D.A."/>
            <person name="Berge O."/>
            <person name="Morris C."/>
        </authorList>
    </citation>
    <scope>NUCLEOTIDE SEQUENCE [LARGE SCALE GENOMIC DNA]</scope>
    <source>
        <strain evidence="1 2">CEB003</strain>
    </source>
</reference>
<accession>A0A085V5Q9</accession>
<dbReference type="PATRIC" id="fig|317.174.peg.3105"/>
<proteinExistence type="predicted"/>
<evidence type="ECO:0000313" key="2">
    <source>
        <dbReference type="Proteomes" id="UP000028643"/>
    </source>
</evidence>
<name>A0A085V5Q9_PSESX</name>
<dbReference type="Proteomes" id="UP000028643">
    <property type="component" value="Unassembled WGS sequence"/>
</dbReference>